<reference evidence="6 7" key="1">
    <citation type="submission" date="2016-10" db="EMBL/GenBank/DDBJ databases">
        <authorList>
            <person name="Varghese N."/>
            <person name="Submissions S."/>
        </authorList>
    </citation>
    <scope>NUCLEOTIDE SEQUENCE [LARGE SCALE GENOMIC DNA]</scope>
    <source>
        <strain evidence="7">ATCC 20501</strain>
        <strain evidence="5 6">CGMCC 4.3529</strain>
    </source>
</reference>
<feature type="transmembrane region" description="Helical" evidence="2">
    <location>
        <begin position="624"/>
        <end position="645"/>
    </location>
</feature>
<keyword evidence="2" id="KW-0812">Transmembrane</keyword>
<protein>
    <submittedName>
        <fullName evidence="4">NACHT domain-containing protein</fullName>
    </submittedName>
</protein>
<dbReference type="EMBL" id="FNVB01000002">
    <property type="protein sequence ID" value="SEF66130.1"/>
    <property type="molecule type" value="Genomic_DNA"/>
</dbReference>
<evidence type="ECO:0000313" key="7">
    <source>
        <dbReference type="Proteomes" id="UP000236729"/>
    </source>
</evidence>
<feature type="transmembrane region" description="Helical" evidence="2">
    <location>
        <begin position="475"/>
        <end position="491"/>
    </location>
</feature>
<evidence type="ECO:0000313" key="5">
    <source>
        <dbReference type="EMBL" id="SFC42560.1"/>
    </source>
</evidence>
<sequence length="698" mass="76362">MRWRSRSRNGFSATGRSTINKTTGPAETVVQAQVIHGDVVIASRDRTSRLDRAAERLAEAVEAQWRAESQARSLHRPHPLRLRWSSTDRDVAATADLRVEGDLGDVVEKFRALPVPQLVVLGEPGAGKTVLALLFALGMLGSRESGEPVPVLLPAASWNPSEEFLDDWMVRQLSRDYPALTNRRAYGRKAVPRLVEQRRIIPVLDGLDELPPDAHVRAIEGIDRAAAAGRPLVVTCRSDEFQHAVEAGGTTLATAAVVELRQVDAEDAIAFLSAGLPRTTSKWRPVFAQLREEPEGPLATAFATPLMVSLARTIYTHPEPDPAELLDRDRFATATTIEHHLLDAYLPAVYTDQPTEPSTSDTPRAARSYPAEQASRWLEFLAHRLADLNTRDVAWWHLNRTNAVVPVAWAALLGVLIFSGRTEVATGVLLGVSIDCFIEQVSSFKRGRRAARSLLTGLAVLACAVLFSVTNVGESGNLLIDGLAFAVLLAWSIPNGRGPRRVAVRVRLLRPFVLRVVGMSFLVGLAVGTGAIGVAVDDPVTEFDVLGFAVVVGFLWLAVAGPGTWSPVLSQGVRVPRPIDVLRWDRTSTFVRLLLPVAFLQALVVFSIVVLGRHADSHEVASSWNFGIGLGLGAAAKSAWVSSWPPRLWWALRGRLPWRLMAFLDDGHRRGVLRQVGAVYQFRHAHLQDRLVVERPSG</sequence>
<dbReference type="EMBL" id="FOME01000001">
    <property type="protein sequence ID" value="SFC42560.1"/>
    <property type="molecule type" value="Genomic_DNA"/>
</dbReference>
<evidence type="ECO:0000256" key="1">
    <source>
        <dbReference type="SAM" id="MobiDB-lite"/>
    </source>
</evidence>
<evidence type="ECO:0000313" key="4">
    <source>
        <dbReference type="EMBL" id="SEF66130.1"/>
    </source>
</evidence>
<reference evidence="4" key="2">
    <citation type="submission" date="2016-10" db="EMBL/GenBank/DDBJ databases">
        <authorList>
            <person name="de Groot N.N."/>
        </authorList>
    </citation>
    <scope>NUCLEOTIDE SEQUENCE [LARGE SCALE GENOMIC DNA]</scope>
    <source>
        <strain evidence="4">ATCC 20501</strain>
    </source>
</reference>
<dbReference type="InterPro" id="IPR027417">
    <property type="entry name" value="P-loop_NTPase"/>
</dbReference>
<keyword evidence="2" id="KW-0472">Membrane</keyword>
<feature type="transmembrane region" description="Helical" evidence="2">
    <location>
        <begin position="590"/>
        <end position="612"/>
    </location>
</feature>
<accession>A0A1H5TTN1</accession>
<name>A0A1H5TTN1_9PSEU</name>
<dbReference type="RefSeq" id="WP_093345927.1">
    <property type="nucleotide sequence ID" value="NZ_FNVB01000002.1"/>
</dbReference>
<dbReference type="Gene3D" id="3.40.50.300">
    <property type="entry name" value="P-loop containing nucleotide triphosphate hydrolases"/>
    <property type="match status" value="1"/>
</dbReference>
<proteinExistence type="predicted"/>
<feature type="transmembrane region" description="Helical" evidence="2">
    <location>
        <begin position="548"/>
        <end position="569"/>
    </location>
</feature>
<dbReference type="Proteomes" id="UP000236729">
    <property type="component" value="Unassembled WGS sequence"/>
</dbReference>
<dbReference type="Pfam" id="PF05729">
    <property type="entry name" value="NACHT"/>
    <property type="match status" value="1"/>
</dbReference>
<accession>A0A1I1JAV1</accession>
<evidence type="ECO:0000256" key="2">
    <source>
        <dbReference type="SAM" id="Phobius"/>
    </source>
</evidence>
<evidence type="ECO:0000313" key="6">
    <source>
        <dbReference type="Proteomes" id="UP000199690"/>
    </source>
</evidence>
<gene>
    <name evidence="4" type="ORF">SAMN02982929_00317</name>
    <name evidence="5" type="ORF">SAMN05216506_101715</name>
</gene>
<feature type="region of interest" description="Disordered" evidence="1">
    <location>
        <begin position="1"/>
        <end position="25"/>
    </location>
</feature>
<dbReference type="AlphaFoldDB" id="A0A1H5TTN1"/>
<dbReference type="SUPFAM" id="SSF52540">
    <property type="entry name" value="P-loop containing nucleoside triphosphate hydrolases"/>
    <property type="match status" value="1"/>
</dbReference>
<feature type="domain" description="NACHT" evidence="3">
    <location>
        <begin position="118"/>
        <end position="271"/>
    </location>
</feature>
<evidence type="ECO:0000259" key="3">
    <source>
        <dbReference type="Pfam" id="PF05729"/>
    </source>
</evidence>
<organism evidence="4 7">
    <name type="scientific">Saccharopolyspora kobensis</name>
    <dbReference type="NCBI Taxonomy" id="146035"/>
    <lineage>
        <taxon>Bacteria</taxon>
        <taxon>Bacillati</taxon>
        <taxon>Actinomycetota</taxon>
        <taxon>Actinomycetes</taxon>
        <taxon>Pseudonocardiales</taxon>
        <taxon>Pseudonocardiaceae</taxon>
        <taxon>Saccharopolyspora</taxon>
    </lineage>
</organism>
<feature type="compositionally biased region" description="Polar residues" evidence="1">
    <location>
        <begin position="8"/>
        <end position="25"/>
    </location>
</feature>
<feature type="transmembrane region" description="Helical" evidence="2">
    <location>
        <begin position="512"/>
        <end position="536"/>
    </location>
</feature>
<dbReference type="Proteomes" id="UP000199690">
    <property type="component" value="Unassembled WGS sequence"/>
</dbReference>
<dbReference type="InterPro" id="IPR007111">
    <property type="entry name" value="NACHT_NTPase"/>
</dbReference>
<keyword evidence="6" id="KW-1185">Reference proteome</keyword>
<keyword evidence="2" id="KW-1133">Transmembrane helix</keyword>
<feature type="transmembrane region" description="Helical" evidence="2">
    <location>
        <begin position="450"/>
        <end position="469"/>
    </location>
</feature>